<reference evidence="2 3" key="1">
    <citation type="submission" date="2019-08" db="EMBL/GenBank/DDBJ databases">
        <title>In-depth cultivation of the pig gut microbiome towards novel bacterial diversity and tailored functional studies.</title>
        <authorList>
            <person name="Wylensek D."/>
            <person name="Hitch T.C.A."/>
            <person name="Clavel T."/>
        </authorList>
    </citation>
    <scope>NUCLEOTIDE SEQUENCE [LARGE SCALE GENOMIC DNA]</scope>
    <source>
        <strain evidence="2 3">WCA-470BD-2E</strain>
    </source>
</reference>
<feature type="transmembrane region" description="Helical" evidence="1">
    <location>
        <begin position="58"/>
        <end position="78"/>
    </location>
</feature>
<comment type="caution">
    <text evidence="2">The sequence shown here is derived from an EMBL/GenBank/DDBJ whole genome shotgun (WGS) entry which is preliminary data.</text>
</comment>
<sequence length="84" mass="9681">MKRLFKKICNSWLGDMLIINLVTIIVITIWVLDQSYSFFLSGEETFEEATNNFWKTEIIFVGIALIVVNSCAAVRAVIRKHTKK</sequence>
<dbReference type="EMBL" id="VUMW01000024">
    <property type="protein sequence ID" value="MST80302.1"/>
    <property type="molecule type" value="Genomic_DNA"/>
</dbReference>
<protein>
    <submittedName>
        <fullName evidence="2">Uncharacterized protein</fullName>
    </submittedName>
</protein>
<name>A0A844FQ52_9LACO</name>
<organism evidence="2 3">
    <name type="scientific">Lactobacillus equicursoris</name>
    <dbReference type="NCBI Taxonomy" id="420645"/>
    <lineage>
        <taxon>Bacteria</taxon>
        <taxon>Bacillati</taxon>
        <taxon>Bacillota</taxon>
        <taxon>Bacilli</taxon>
        <taxon>Lactobacillales</taxon>
        <taxon>Lactobacillaceae</taxon>
        <taxon>Lactobacillus</taxon>
    </lineage>
</organism>
<dbReference type="Proteomes" id="UP000452141">
    <property type="component" value="Unassembled WGS sequence"/>
</dbReference>
<evidence type="ECO:0000256" key="1">
    <source>
        <dbReference type="SAM" id="Phobius"/>
    </source>
</evidence>
<proteinExistence type="predicted"/>
<keyword evidence="1" id="KW-1133">Transmembrane helix</keyword>
<gene>
    <name evidence="2" type="ORF">FYJ61_07545</name>
</gene>
<keyword evidence="1" id="KW-0472">Membrane</keyword>
<evidence type="ECO:0000313" key="2">
    <source>
        <dbReference type="EMBL" id="MST80302.1"/>
    </source>
</evidence>
<keyword evidence="1" id="KW-0812">Transmembrane</keyword>
<feature type="transmembrane region" description="Helical" evidence="1">
    <location>
        <begin position="12"/>
        <end position="32"/>
    </location>
</feature>
<evidence type="ECO:0000313" key="3">
    <source>
        <dbReference type="Proteomes" id="UP000452141"/>
    </source>
</evidence>
<dbReference type="AlphaFoldDB" id="A0A844FQ52"/>
<accession>A0A844FQ52</accession>